<feature type="region of interest" description="Disordered" evidence="7">
    <location>
        <begin position="139"/>
        <end position="163"/>
    </location>
</feature>
<dbReference type="EMBL" id="JARUJP010000029">
    <property type="protein sequence ID" value="MDW8802809.1"/>
    <property type="molecule type" value="Genomic_DNA"/>
</dbReference>
<comment type="pathway">
    <text evidence="1 6">Cell wall biogenesis; peptidoglycan biosynthesis.</text>
</comment>
<dbReference type="SUPFAM" id="SSF141523">
    <property type="entry name" value="L,D-transpeptidase catalytic domain-like"/>
    <property type="match status" value="1"/>
</dbReference>
<feature type="active site" description="Nucleophile" evidence="6">
    <location>
        <position position="275"/>
    </location>
</feature>
<keyword evidence="5 6" id="KW-0961">Cell wall biogenesis/degradation</keyword>
<evidence type="ECO:0000313" key="9">
    <source>
        <dbReference type="EMBL" id="MDW8802809.1"/>
    </source>
</evidence>
<dbReference type="InterPro" id="IPR002477">
    <property type="entry name" value="Peptidoglycan-bd-like"/>
</dbReference>
<keyword evidence="10" id="KW-1185">Reference proteome</keyword>
<feature type="domain" description="L,D-TPase catalytic" evidence="8">
    <location>
        <begin position="179"/>
        <end position="299"/>
    </location>
</feature>
<dbReference type="PANTHER" id="PTHR30582">
    <property type="entry name" value="L,D-TRANSPEPTIDASE"/>
    <property type="match status" value="1"/>
</dbReference>
<evidence type="ECO:0000256" key="1">
    <source>
        <dbReference type="ARBA" id="ARBA00004752"/>
    </source>
</evidence>
<dbReference type="PANTHER" id="PTHR30582:SF2">
    <property type="entry name" value="L,D-TRANSPEPTIDASE YCIB-RELATED"/>
    <property type="match status" value="1"/>
</dbReference>
<dbReference type="InterPro" id="IPR036365">
    <property type="entry name" value="PGBD-like_sf"/>
</dbReference>
<reference evidence="9 10" key="1">
    <citation type="submission" date="2023-04" db="EMBL/GenBank/DDBJ databases">
        <title>Clostridium tannerae sp. nov., isolated from the fecal material of an alpaca.</title>
        <authorList>
            <person name="Miller S."/>
            <person name="Hendry M."/>
            <person name="King J."/>
            <person name="Sankaranarayanan K."/>
            <person name="Lawson P.A."/>
        </authorList>
    </citation>
    <scope>NUCLEOTIDE SEQUENCE [LARGE SCALE GENOMIC DNA]</scope>
    <source>
        <strain evidence="9 10">A1-XYC3</strain>
    </source>
</reference>
<proteinExistence type="predicted"/>
<keyword evidence="4 6" id="KW-0573">Peptidoglycan synthesis</keyword>
<evidence type="ECO:0000256" key="7">
    <source>
        <dbReference type="SAM" id="MobiDB-lite"/>
    </source>
</evidence>
<evidence type="ECO:0000256" key="6">
    <source>
        <dbReference type="PROSITE-ProRule" id="PRU01373"/>
    </source>
</evidence>
<evidence type="ECO:0000259" key="8">
    <source>
        <dbReference type="PROSITE" id="PS52029"/>
    </source>
</evidence>
<dbReference type="Pfam" id="PF03734">
    <property type="entry name" value="YkuD"/>
    <property type="match status" value="1"/>
</dbReference>
<name>A0ABU4JXC1_9CLOT</name>
<dbReference type="InterPro" id="IPR038063">
    <property type="entry name" value="Transpep_catalytic_dom"/>
</dbReference>
<dbReference type="RefSeq" id="WP_318799051.1">
    <property type="nucleotide sequence ID" value="NZ_JARUJP010000029.1"/>
</dbReference>
<evidence type="ECO:0000313" key="10">
    <source>
        <dbReference type="Proteomes" id="UP001281656"/>
    </source>
</evidence>
<keyword evidence="3 6" id="KW-0133">Cell shape</keyword>
<dbReference type="PROSITE" id="PS51257">
    <property type="entry name" value="PROKAR_LIPOPROTEIN"/>
    <property type="match status" value="1"/>
</dbReference>
<dbReference type="InterPro" id="IPR005490">
    <property type="entry name" value="LD_TPept_cat_dom"/>
</dbReference>
<dbReference type="PROSITE" id="PS52029">
    <property type="entry name" value="LD_TPASE"/>
    <property type="match status" value="1"/>
</dbReference>
<evidence type="ECO:0000256" key="3">
    <source>
        <dbReference type="ARBA" id="ARBA00022960"/>
    </source>
</evidence>
<accession>A0ABU4JXC1</accession>
<gene>
    <name evidence="9" type="ORF">P8V03_16815</name>
</gene>
<dbReference type="Gene3D" id="1.10.101.10">
    <property type="entry name" value="PGBD-like superfamily/PGBD"/>
    <property type="match status" value="1"/>
</dbReference>
<protein>
    <submittedName>
        <fullName evidence="9">L,D-transpeptidase family protein</fullName>
    </submittedName>
</protein>
<dbReference type="CDD" id="cd16913">
    <property type="entry name" value="YkuD_like"/>
    <property type="match status" value="1"/>
</dbReference>
<keyword evidence="2" id="KW-0808">Transferase</keyword>
<evidence type="ECO:0000256" key="5">
    <source>
        <dbReference type="ARBA" id="ARBA00023316"/>
    </source>
</evidence>
<dbReference type="Pfam" id="PF01471">
    <property type="entry name" value="PG_binding_1"/>
    <property type="match status" value="1"/>
</dbReference>
<evidence type="ECO:0000256" key="2">
    <source>
        <dbReference type="ARBA" id="ARBA00022679"/>
    </source>
</evidence>
<dbReference type="Gene3D" id="2.40.440.10">
    <property type="entry name" value="L,D-transpeptidase catalytic domain-like"/>
    <property type="match status" value="1"/>
</dbReference>
<dbReference type="InterPro" id="IPR036366">
    <property type="entry name" value="PGBDSf"/>
</dbReference>
<dbReference type="SUPFAM" id="SSF47090">
    <property type="entry name" value="PGBD-like"/>
    <property type="match status" value="1"/>
</dbReference>
<comment type="caution">
    <text evidence="9">The sequence shown here is derived from an EMBL/GenBank/DDBJ whole genome shotgun (WGS) entry which is preliminary data.</text>
</comment>
<sequence length="299" mass="33020">MKKRISLITSLVLILLISGCSIKIPSANDSRDKPSVSQGSENNNKDHSPILKDPKSKTVSENSESPKVVILKLGDKGEKVKELQRKLNKFKYNLTIDGEFGASTDFAVRNFQSKVKVTPDGIAGPETFRLLDSTPAKDPYIYKKPPKASTPARDSDTSSSSNSIETFINSKNCPSNTEYYIYTSLSNHTVSILTGSNHNWKLLKSFTCSVGTASTPTIRGYFTVGTRGNSFVTDNGLICKYYTQISGNYLFHSVLYNKSDKLVDGRLGYNISHGCIRLSLENAKYIYDNIPSGTAIWIQ</sequence>
<feature type="region of interest" description="Disordered" evidence="7">
    <location>
        <begin position="27"/>
        <end position="64"/>
    </location>
</feature>
<feature type="compositionally biased region" description="Basic and acidic residues" evidence="7">
    <location>
        <begin position="43"/>
        <end position="58"/>
    </location>
</feature>
<organism evidence="9 10">
    <name type="scientific">Clostridium tanneri</name>
    <dbReference type="NCBI Taxonomy" id="3037988"/>
    <lineage>
        <taxon>Bacteria</taxon>
        <taxon>Bacillati</taxon>
        <taxon>Bacillota</taxon>
        <taxon>Clostridia</taxon>
        <taxon>Eubacteriales</taxon>
        <taxon>Clostridiaceae</taxon>
        <taxon>Clostridium</taxon>
    </lineage>
</organism>
<dbReference type="Proteomes" id="UP001281656">
    <property type="component" value="Unassembled WGS sequence"/>
</dbReference>
<dbReference type="InterPro" id="IPR050979">
    <property type="entry name" value="LD-transpeptidase"/>
</dbReference>
<evidence type="ECO:0000256" key="4">
    <source>
        <dbReference type="ARBA" id="ARBA00022984"/>
    </source>
</evidence>
<feature type="active site" description="Proton donor/acceptor" evidence="6">
    <location>
        <position position="252"/>
    </location>
</feature>